<evidence type="ECO:0000313" key="3">
    <source>
        <dbReference type="Proteomes" id="UP000314294"/>
    </source>
</evidence>
<name>A0A4Z2EK70_9TELE</name>
<feature type="region of interest" description="Disordered" evidence="1">
    <location>
        <begin position="1"/>
        <end position="23"/>
    </location>
</feature>
<protein>
    <submittedName>
        <fullName evidence="2">Uncharacterized protein</fullName>
    </submittedName>
</protein>
<sequence>MSQIFEDAPNRNNPVAPREPPHDLLTRGRFLRSVTSELVNTITPSMTNRRVTAPCWYFERMDRNRPPWLRVCPNTFSTAASCRGKARCPASLSPPASCSAPHGLACSSMSENRKNIRGLASAPLRGTTFSQPSRTYHRPGGERRTS</sequence>
<feature type="region of interest" description="Disordered" evidence="1">
    <location>
        <begin position="117"/>
        <end position="146"/>
    </location>
</feature>
<comment type="caution">
    <text evidence="2">The sequence shown here is derived from an EMBL/GenBank/DDBJ whole genome shotgun (WGS) entry which is preliminary data.</text>
</comment>
<evidence type="ECO:0000256" key="1">
    <source>
        <dbReference type="SAM" id="MobiDB-lite"/>
    </source>
</evidence>
<reference evidence="2 3" key="1">
    <citation type="submission" date="2019-03" db="EMBL/GenBank/DDBJ databases">
        <title>First draft genome of Liparis tanakae, snailfish: a comprehensive survey of snailfish specific genes.</title>
        <authorList>
            <person name="Kim W."/>
            <person name="Song I."/>
            <person name="Jeong J.-H."/>
            <person name="Kim D."/>
            <person name="Kim S."/>
            <person name="Ryu S."/>
            <person name="Song J.Y."/>
            <person name="Lee S.K."/>
        </authorList>
    </citation>
    <scope>NUCLEOTIDE SEQUENCE [LARGE SCALE GENOMIC DNA]</scope>
    <source>
        <tissue evidence="2">Muscle</tissue>
    </source>
</reference>
<organism evidence="2 3">
    <name type="scientific">Liparis tanakae</name>
    <name type="common">Tanaka's snailfish</name>
    <dbReference type="NCBI Taxonomy" id="230148"/>
    <lineage>
        <taxon>Eukaryota</taxon>
        <taxon>Metazoa</taxon>
        <taxon>Chordata</taxon>
        <taxon>Craniata</taxon>
        <taxon>Vertebrata</taxon>
        <taxon>Euteleostomi</taxon>
        <taxon>Actinopterygii</taxon>
        <taxon>Neopterygii</taxon>
        <taxon>Teleostei</taxon>
        <taxon>Neoteleostei</taxon>
        <taxon>Acanthomorphata</taxon>
        <taxon>Eupercaria</taxon>
        <taxon>Perciformes</taxon>
        <taxon>Cottioidei</taxon>
        <taxon>Cottales</taxon>
        <taxon>Liparidae</taxon>
        <taxon>Liparis</taxon>
    </lineage>
</organism>
<dbReference type="EMBL" id="SRLO01005999">
    <property type="protein sequence ID" value="TNN29158.1"/>
    <property type="molecule type" value="Genomic_DNA"/>
</dbReference>
<keyword evidence="3" id="KW-1185">Reference proteome</keyword>
<dbReference type="Proteomes" id="UP000314294">
    <property type="component" value="Unassembled WGS sequence"/>
</dbReference>
<accession>A0A4Z2EK70</accession>
<proteinExistence type="predicted"/>
<evidence type="ECO:0000313" key="2">
    <source>
        <dbReference type="EMBL" id="TNN29158.1"/>
    </source>
</evidence>
<dbReference type="AlphaFoldDB" id="A0A4Z2EK70"/>
<gene>
    <name evidence="2" type="ORF">EYF80_060694</name>
</gene>